<evidence type="ECO:0008006" key="3">
    <source>
        <dbReference type="Google" id="ProtNLM"/>
    </source>
</evidence>
<name>A0A7C4LMP3_9PLAN</name>
<dbReference type="Gene3D" id="2.60.120.380">
    <property type="match status" value="2"/>
</dbReference>
<organism evidence="2">
    <name type="scientific">Schlesneria paludicola</name>
    <dbReference type="NCBI Taxonomy" id="360056"/>
    <lineage>
        <taxon>Bacteria</taxon>
        <taxon>Pseudomonadati</taxon>
        <taxon>Planctomycetota</taxon>
        <taxon>Planctomycetia</taxon>
        <taxon>Planctomycetales</taxon>
        <taxon>Planctomycetaceae</taxon>
        <taxon>Schlesneria</taxon>
    </lineage>
</organism>
<accession>A0A7C4LMP3</accession>
<evidence type="ECO:0000256" key="1">
    <source>
        <dbReference type="SAM" id="MobiDB-lite"/>
    </source>
</evidence>
<gene>
    <name evidence="2" type="ORF">ENS64_16325</name>
</gene>
<comment type="caution">
    <text evidence="2">The sequence shown here is derived from an EMBL/GenBank/DDBJ whole genome shotgun (WGS) entry which is preliminary data.</text>
</comment>
<protein>
    <recommendedName>
        <fullName evidence="3">LamG domain-containing protein</fullName>
    </recommendedName>
</protein>
<evidence type="ECO:0000313" key="2">
    <source>
        <dbReference type="EMBL" id="HGT40812.1"/>
    </source>
</evidence>
<dbReference type="AlphaFoldDB" id="A0A7C4LMP3"/>
<dbReference type="Pfam" id="PF13385">
    <property type="entry name" value="Laminin_G_3"/>
    <property type="match status" value="1"/>
</dbReference>
<dbReference type="Gene3D" id="2.60.120.200">
    <property type="match status" value="1"/>
</dbReference>
<feature type="region of interest" description="Disordered" evidence="1">
    <location>
        <begin position="25"/>
        <end position="67"/>
    </location>
</feature>
<dbReference type="SUPFAM" id="SSF49899">
    <property type="entry name" value="Concanavalin A-like lectins/glucanases"/>
    <property type="match status" value="1"/>
</dbReference>
<proteinExistence type="predicted"/>
<reference evidence="2" key="1">
    <citation type="journal article" date="2020" name="mSystems">
        <title>Genome- and Community-Level Interaction Insights into Carbon Utilization and Element Cycling Functions of Hydrothermarchaeota in Hydrothermal Sediment.</title>
        <authorList>
            <person name="Zhou Z."/>
            <person name="Liu Y."/>
            <person name="Xu W."/>
            <person name="Pan J."/>
            <person name="Luo Z.H."/>
            <person name="Li M."/>
        </authorList>
    </citation>
    <scope>NUCLEOTIDE SEQUENCE [LARGE SCALE GENOMIC DNA]</scope>
    <source>
        <strain evidence="2">SpSt-508</strain>
    </source>
</reference>
<dbReference type="InterPro" id="IPR013320">
    <property type="entry name" value="ConA-like_dom_sf"/>
</dbReference>
<sequence>MVPRNRQPRVAAPFLQGALVKLGSREIRRGTSQMGRRGTAPRRLRSRSSLRSRRSPPQRRCRRPTRDLACSSRMVPMAAGQASPRILKSNSVQRSIDRSSNPSNGLPALFRPIVPAPCQRLPAMYVPHSLFLSLGGIIASVVFPLLSVADETPRVRSSAVVDLPFDEEQGAALDAATAGQSTDAARFVNEPVRVTSPFWNQSGKRAVLLDAARAQYLELADSPDLDRPQAVSISLLAVNLVAPNDTAFRGLFAKRGTGADGKVSTNYGINFTMQNDQGQFYIHDGAGFRVAAYSVKELLPPRKLVHLTAVMEVGDAPGADADTEADDVRLQVFVNGRALTPKSVTNGFVDGTNAWTTDVQVAGLVNDIPLAIGRSDSAGEYFSGVVDEFCLYPSALTPEQALKLFHEVAGANVDELIQQDQPVPLVRPEITRINPPALVVGQTTQLAIVGKNLLPAPRITVPVPGTTVELVGEPTAERLTARVSVPADAVPAIVPVWVTTQQGVTAAELVAVDHLPLRNIQQVSADSPATLPAAYWGTLQGANVVRLEFPGQAGQRFVADVELQRLGGKAEPVLELRNPQGAPIAIAWGQSWLGGDARIETTLPVDGRYTLELHDLVYRAPGPNPFRLKVGDLQLIDLPFPVASPAGTVTIEPVGVGFAPGTRWSTTLTAPERSPMAPLPLPADLRVPGPRPLVRVSDAMEIVEAEPSGELPSVVATFAEGNRRAVGINGRLRQPLERDRYLAQVTPGQKLRFTLQSRSLGSTLYGEIALLAYPAGNLLAVTSDQPSETDPRLEFTVPEGMQQIQVAVRDLFGRGGERAVYRLEIAPAELPVFDLTVNTSVLSLAADGSAIVELTLNRSGYNGPVALRIDGDDGLRIAPEEIPQGVAGKILCRIRRATPSASADPALIRIVGTSVGVEPATSVSAVLTGSATAPAFRDTLAIGQLAPGGLQVELLQPPTKLFRGVTQRLPLKIQRAAGTSAAGLPVRFASQSTEAVRPRQPGNPAAGTFPLVAVAPAQVAPADAEQFDVALTTPLEAVEPVLQIVLTAEAVLHAYSERVLASAHAEPFRVTIENAVAPKVDAGSLRLVAGADHAVTGTLQRTAGFAEPVEVTLVGLPEGYQITPALVPADQDAFRILVKSPPVNAETALPNVKLRVTSRGAPLAADADVALRVAPQ</sequence>
<feature type="compositionally biased region" description="Basic residues" evidence="1">
    <location>
        <begin position="39"/>
        <end position="63"/>
    </location>
</feature>
<dbReference type="InterPro" id="IPR013783">
    <property type="entry name" value="Ig-like_fold"/>
</dbReference>
<dbReference type="Gene3D" id="2.60.40.10">
    <property type="entry name" value="Immunoglobulins"/>
    <property type="match status" value="1"/>
</dbReference>
<dbReference type="EMBL" id="DSVQ01000018">
    <property type="protein sequence ID" value="HGT40812.1"/>
    <property type="molecule type" value="Genomic_DNA"/>
</dbReference>